<feature type="domain" description="Wax synthase" evidence="10">
    <location>
        <begin position="175"/>
        <end position="261"/>
    </location>
</feature>
<accession>A0AAU9SQI4</accession>
<keyword evidence="7 9" id="KW-0472">Membrane</keyword>
<evidence type="ECO:0000256" key="8">
    <source>
        <dbReference type="ARBA" id="ARBA00023315"/>
    </source>
</evidence>
<evidence type="ECO:0000256" key="7">
    <source>
        <dbReference type="ARBA" id="ARBA00023136"/>
    </source>
</evidence>
<dbReference type="InterPro" id="IPR017088">
    <property type="entry name" value="Wax_synthase_Magnoliopsida"/>
</dbReference>
<evidence type="ECO:0000256" key="2">
    <source>
        <dbReference type="ARBA" id="ARBA00007282"/>
    </source>
</evidence>
<keyword evidence="5 9" id="KW-1133">Transmembrane helix</keyword>
<dbReference type="GO" id="GO:0016020">
    <property type="term" value="C:membrane"/>
    <property type="evidence" value="ECO:0007669"/>
    <property type="project" value="UniProtKB-SubCell"/>
</dbReference>
<evidence type="ECO:0000256" key="1">
    <source>
        <dbReference type="ARBA" id="ARBA00004141"/>
    </source>
</evidence>
<dbReference type="InterPro" id="IPR032805">
    <property type="entry name" value="Wax_synthase_dom"/>
</dbReference>
<evidence type="ECO:0000256" key="4">
    <source>
        <dbReference type="ARBA" id="ARBA00022692"/>
    </source>
</evidence>
<dbReference type="GO" id="GO:0006629">
    <property type="term" value="P:lipid metabolic process"/>
    <property type="evidence" value="ECO:0007669"/>
    <property type="project" value="UniProtKB-KW"/>
</dbReference>
<gene>
    <name evidence="11" type="ORF">TAV2_LOCUS21551</name>
</gene>
<name>A0AAU9SQI4_THLAR</name>
<evidence type="ECO:0000256" key="6">
    <source>
        <dbReference type="ARBA" id="ARBA00023098"/>
    </source>
</evidence>
<evidence type="ECO:0000256" key="5">
    <source>
        <dbReference type="ARBA" id="ARBA00022989"/>
    </source>
</evidence>
<proteinExistence type="inferred from homology"/>
<feature type="transmembrane region" description="Helical" evidence="9">
    <location>
        <begin position="36"/>
        <end position="66"/>
    </location>
</feature>
<evidence type="ECO:0000256" key="9">
    <source>
        <dbReference type="SAM" id="Phobius"/>
    </source>
</evidence>
<evidence type="ECO:0000259" key="10">
    <source>
        <dbReference type="Pfam" id="PF13813"/>
    </source>
</evidence>
<dbReference type="InterPro" id="IPR044851">
    <property type="entry name" value="Wax_synthase"/>
</dbReference>
<dbReference type="PANTHER" id="PTHR31595:SF70">
    <property type="entry name" value="LONG-CHAIN-ALCOHOL O-FATTY-ACYLTRANSFERASE 3-RELATED"/>
    <property type="match status" value="1"/>
</dbReference>
<dbReference type="PIRSF" id="PIRSF037006">
    <property type="entry name" value="Wax_synthase"/>
    <property type="match status" value="1"/>
</dbReference>
<dbReference type="GO" id="GO:0008374">
    <property type="term" value="F:O-acyltransferase activity"/>
    <property type="evidence" value="ECO:0007669"/>
    <property type="project" value="InterPro"/>
</dbReference>
<keyword evidence="6" id="KW-0443">Lipid metabolism</keyword>
<dbReference type="EMBL" id="OU466862">
    <property type="protein sequence ID" value="CAH2069874.1"/>
    <property type="molecule type" value="Genomic_DNA"/>
</dbReference>
<comment type="similarity">
    <text evidence="2">Belongs to the wax synthase family.</text>
</comment>
<protein>
    <recommendedName>
        <fullName evidence="10">Wax synthase domain-containing protein</fullName>
    </recommendedName>
</protein>
<dbReference type="Pfam" id="PF13813">
    <property type="entry name" value="MBOAT_2"/>
    <property type="match status" value="1"/>
</dbReference>
<sequence length="336" mass="38723">MEEELKNFIKVWITAIISASYCYYLSTKIKPGVFRLLFVLPVCVVFLVLPLLFSSVIFCSYTSFYLSVASLKLIQFSFDQGPLFPLPRNLFQFICFTCFPIKLQQNPNSLKHFPKWVFAIKIAIFIVVLHVYYYIHYLPSFLLLGLYPLHVYLELEVLLAPLKSLATITLGCDLEPQFNEPYVATSLQDFWGRRWNLMVTAILRSSVYSPVRQICEHLVNPEWAIIIGVLATFIVSGVAHEALFVGLTREPPSGEVTWFFVLHGVCTVVEVWVKKKTFVGRWPVRPVVSRLVTVAFVCITGGWLFFPQLKRSNVMERRASEALLFIDFFKSKFLFL</sequence>
<comment type="subcellular location">
    <subcellularLocation>
        <location evidence="1">Membrane</location>
        <topology evidence="1">Multi-pass membrane protein</topology>
    </subcellularLocation>
</comment>
<feature type="transmembrane region" description="Helical" evidence="9">
    <location>
        <begin position="223"/>
        <end position="244"/>
    </location>
</feature>
<evidence type="ECO:0000313" key="11">
    <source>
        <dbReference type="EMBL" id="CAH2069874.1"/>
    </source>
</evidence>
<keyword evidence="3" id="KW-0808">Transferase</keyword>
<organism evidence="11 12">
    <name type="scientific">Thlaspi arvense</name>
    <name type="common">Field penny-cress</name>
    <dbReference type="NCBI Taxonomy" id="13288"/>
    <lineage>
        <taxon>Eukaryota</taxon>
        <taxon>Viridiplantae</taxon>
        <taxon>Streptophyta</taxon>
        <taxon>Embryophyta</taxon>
        <taxon>Tracheophyta</taxon>
        <taxon>Spermatophyta</taxon>
        <taxon>Magnoliopsida</taxon>
        <taxon>eudicotyledons</taxon>
        <taxon>Gunneridae</taxon>
        <taxon>Pentapetalae</taxon>
        <taxon>rosids</taxon>
        <taxon>malvids</taxon>
        <taxon>Brassicales</taxon>
        <taxon>Brassicaceae</taxon>
        <taxon>Thlaspideae</taxon>
        <taxon>Thlaspi</taxon>
    </lineage>
</organism>
<keyword evidence="4 9" id="KW-0812">Transmembrane</keyword>
<dbReference type="Proteomes" id="UP000836841">
    <property type="component" value="Chromosome 6"/>
</dbReference>
<dbReference type="AlphaFoldDB" id="A0AAU9SQI4"/>
<evidence type="ECO:0000256" key="3">
    <source>
        <dbReference type="ARBA" id="ARBA00022679"/>
    </source>
</evidence>
<reference evidence="11 12" key="1">
    <citation type="submission" date="2022-03" db="EMBL/GenBank/DDBJ databases">
        <authorList>
            <person name="Nunn A."/>
            <person name="Chopra R."/>
            <person name="Nunn A."/>
            <person name="Contreras Garrido A."/>
        </authorList>
    </citation>
    <scope>NUCLEOTIDE SEQUENCE [LARGE SCALE GENOMIC DNA]</scope>
</reference>
<keyword evidence="8" id="KW-0012">Acyltransferase</keyword>
<keyword evidence="12" id="KW-1185">Reference proteome</keyword>
<feature type="transmembrane region" description="Helical" evidence="9">
    <location>
        <begin position="288"/>
        <end position="306"/>
    </location>
</feature>
<dbReference type="PANTHER" id="PTHR31595">
    <property type="entry name" value="LONG-CHAIN-ALCOHOL O-FATTY-ACYLTRANSFERASE 3-RELATED"/>
    <property type="match status" value="1"/>
</dbReference>
<evidence type="ECO:0000313" key="12">
    <source>
        <dbReference type="Proteomes" id="UP000836841"/>
    </source>
</evidence>
<feature type="transmembrane region" description="Helical" evidence="9">
    <location>
        <begin position="116"/>
        <end position="135"/>
    </location>
</feature>
<feature type="transmembrane region" description="Helical" evidence="9">
    <location>
        <begin position="256"/>
        <end position="273"/>
    </location>
</feature>